<proteinExistence type="predicted"/>
<evidence type="ECO:0000313" key="4">
    <source>
        <dbReference type="Proteomes" id="UP000433483"/>
    </source>
</evidence>
<organism evidence="3 4">
    <name type="scientific">Phytophthora fragariae</name>
    <dbReference type="NCBI Taxonomy" id="53985"/>
    <lineage>
        <taxon>Eukaryota</taxon>
        <taxon>Sar</taxon>
        <taxon>Stramenopiles</taxon>
        <taxon>Oomycota</taxon>
        <taxon>Peronosporomycetes</taxon>
        <taxon>Peronosporales</taxon>
        <taxon>Peronosporaceae</taxon>
        <taxon>Phytophthora</taxon>
    </lineage>
</organism>
<sequence length="31" mass="3294">MVDGTTDKLVEAVRSPSESSRPLSGIKRGYG</sequence>
<dbReference type="Proteomes" id="UP000433483">
    <property type="component" value="Unassembled WGS sequence"/>
</dbReference>
<name>A0A6A3VFP3_9STRA</name>
<keyword evidence="4" id="KW-1185">Reference proteome</keyword>
<dbReference type="EMBL" id="QXGB01006942">
    <property type="protein sequence ID" value="KAE9159926.1"/>
    <property type="molecule type" value="Genomic_DNA"/>
</dbReference>
<dbReference type="EMBL" id="QXGA01011334">
    <property type="protein sequence ID" value="KAE9054546.1"/>
    <property type="molecule type" value="Genomic_DNA"/>
</dbReference>
<protein>
    <submittedName>
        <fullName evidence="3">Uncharacterized protein</fullName>
    </submittedName>
</protein>
<dbReference type="Proteomes" id="UP000440732">
    <property type="component" value="Unassembled WGS sequence"/>
</dbReference>
<gene>
    <name evidence="3" type="ORF">PF005_g31857</name>
    <name evidence="2" type="ORF">PF006_g33228</name>
</gene>
<evidence type="ECO:0000313" key="5">
    <source>
        <dbReference type="Proteomes" id="UP000440732"/>
    </source>
</evidence>
<comment type="caution">
    <text evidence="3">The sequence shown here is derived from an EMBL/GenBank/DDBJ whole genome shotgun (WGS) entry which is preliminary data.</text>
</comment>
<evidence type="ECO:0000313" key="3">
    <source>
        <dbReference type="EMBL" id="KAE9159926.1"/>
    </source>
</evidence>
<accession>A0A6A3VFP3</accession>
<evidence type="ECO:0000256" key="1">
    <source>
        <dbReference type="SAM" id="MobiDB-lite"/>
    </source>
</evidence>
<evidence type="ECO:0000313" key="2">
    <source>
        <dbReference type="EMBL" id="KAE9054546.1"/>
    </source>
</evidence>
<feature type="region of interest" description="Disordered" evidence="1">
    <location>
        <begin position="1"/>
        <end position="31"/>
    </location>
</feature>
<feature type="compositionally biased region" description="Basic and acidic residues" evidence="1">
    <location>
        <begin position="1"/>
        <end position="11"/>
    </location>
</feature>
<dbReference type="AlphaFoldDB" id="A0A6A3VFP3"/>
<reference evidence="4 5" key="1">
    <citation type="submission" date="2018-08" db="EMBL/GenBank/DDBJ databases">
        <title>Genomic investigation of the strawberry pathogen Phytophthora fragariae indicates pathogenicity is determined by transcriptional variation in three key races.</title>
        <authorList>
            <person name="Adams T.M."/>
            <person name="Armitage A.D."/>
            <person name="Sobczyk M.K."/>
            <person name="Bates H.J."/>
            <person name="Dunwell J.M."/>
            <person name="Nellist C.F."/>
            <person name="Harrison R.J."/>
        </authorList>
    </citation>
    <scope>NUCLEOTIDE SEQUENCE [LARGE SCALE GENOMIC DNA]</scope>
    <source>
        <strain evidence="3 4">NOV-27</strain>
        <strain evidence="2 5">NOV-5</strain>
    </source>
</reference>